<dbReference type="InterPro" id="IPR015366">
    <property type="entry name" value="S53_propep"/>
</dbReference>
<evidence type="ECO:0000259" key="13">
    <source>
        <dbReference type="PROSITE" id="PS51695"/>
    </source>
</evidence>
<feature type="non-terminal residue" evidence="14">
    <location>
        <position position="1"/>
    </location>
</feature>
<dbReference type="Gene3D" id="3.40.50.200">
    <property type="entry name" value="Peptidase S8/S53 domain"/>
    <property type="match status" value="1"/>
</dbReference>
<evidence type="ECO:0000256" key="8">
    <source>
        <dbReference type="ARBA" id="ARBA00022825"/>
    </source>
</evidence>
<dbReference type="InterPro" id="IPR023828">
    <property type="entry name" value="Peptidase_S8_Ser-AS"/>
</dbReference>
<feature type="signal peptide" evidence="12">
    <location>
        <begin position="1"/>
        <end position="35"/>
    </location>
</feature>
<dbReference type="SUPFAM" id="SSF54897">
    <property type="entry name" value="Protease propeptides/inhibitors"/>
    <property type="match status" value="1"/>
</dbReference>
<sequence length="632" mass="69570">FFTHLPLCVCLRIKFGTMVRLIYLVSALAAHAANAIPTNDQRSYQVKETHNVPRKWQKIERAPSSHVIDLQIGVKQGNFEELEKRLNEVSHPDHENYGKHLTQDDVNELIKPTEDSLKLVLDWLKENNVTPSGYSAAKDWITVSLPVSDVEKLLKTEYHTFEHDNGNRVHRTSQWSLPIHLHEHVETIQPTTSFFRAHAQSFDHIVESANAVDSLTSTYSLSGGDDISKLCDINSVTPQCFEVLYKTKGYKAKSTTKNSIGFASYLKEHPIRTDLELFLSKFRPFATSVAKTFKQLVIANGPGDTPLTPEDLEEARCKEANLDVQAIAGINWDTPIISYSTGGSPPFNPSASTPDNTNEPYLEWVNWLLDQRSIPNVVSTSYGDDEQSVPRSYAERVCKQFAVVGARGTSLLFSSGDNGVGSFAPEECISNDGKNTTKFLPAFPASCPWVTTVGATKEFAPEVVAWRPEFTDSNGVHHGNWSSGSGFSNYFSAPDYQKKEVTTYIKNLKGKYDGLYNKAGRGYPDISAQGFYFAYFWNGTEGVISGTSASTPLTSGIISLVNDALIASGKPALGFLNPWLYAKGYKGLNDITIGTPYGCGTDGFSATEGWDPVTGLGTPNFPELVKLAGGRI</sequence>
<feature type="binding site" evidence="11">
    <location>
        <position position="591"/>
    </location>
    <ligand>
        <name>Ca(2+)</name>
        <dbReference type="ChEBI" id="CHEBI:29108"/>
    </ligand>
</feature>
<dbReference type="PANTHER" id="PTHR14218">
    <property type="entry name" value="PROTEASE S8 TRIPEPTIDYL PEPTIDASE I CLN2"/>
    <property type="match status" value="1"/>
</dbReference>
<evidence type="ECO:0000256" key="9">
    <source>
        <dbReference type="ARBA" id="ARBA00022837"/>
    </source>
</evidence>
<dbReference type="CDD" id="cd04056">
    <property type="entry name" value="Peptidases_S53"/>
    <property type="match status" value="1"/>
</dbReference>
<organism evidence="14 15">
    <name type="scientific">Bionectria ochroleuca</name>
    <name type="common">Gliocladium roseum</name>
    <dbReference type="NCBI Taxonomy" id="29856"/>
    <lineage>
        <taxon>Eukaryota</taxon>
        <taxon>Fungi</taxon>
        <taxon>Dikarya</taxon>
        <taxon>Ascomycota</taxon>
        <taxon>Pezizomycotina</taxon>
        <taxon>Sordariomycetes</taxon>
        <taxon>Hypocreomycetidae</taxon>
        <taxon>Hypocreales</taxon>
        <taxon>Bionectriaceae</taxon>
        <taxon>Clonostachys</taxon>
    </lineage>
</organism>
<keyword evidence="6 11" id="KW-0479">Metal-binding</keyword>
<keyword evidence="8 11" id="KW-0720">Serine protease</keyword>
<feature type="binding site" evidence="11">
    <location>
        <position position="611"/>
    </location>
    <ligand>
        <name>Ca(2+)</name>
        <dbReference type="ChEBI" id="CHEBI:29108"/>
    </ligand>
</feature>
<dbReference type="InterPro" id="IPR036852">
    <property type="entry name" value="Peptidase_S8/S53_dom_sf"/>
</dbReference>
<feature type="binding site" evidence="11">
    <location>
        <position position="590"/>
    </location>
    <ligand>
        <name>Ca(2+)</name>
        <dbReference type="ChEBI" id="CHEBI:29108"/>
    </ligand>
</feature>
<feature type="active site" description="Charge relay system" evidence="11">
    <location>
        <position position="319"/>
    </location>
</feature>
<keyword evidence="15" id="KW-1185">Reference proteome</keyword>
<dbReference type="Proteomes" id="UP000766486">
    <property type="component" value="Unassembled WGS sequence"/>
</dbReference>
<dbReference type="SUPFAM" id="SSF52743">
    <property type="entry name" value="Subtilisin-like"/>
    <property type="match status" value="1"/>
</dbReference>
<evidence type="ECO:0000256" key="6">
    <source>
        <dbReference type="ARBA" id="ARBA00022723"/>
    </source>
</evidence>
<dbReference type="Pfam" id="PF00082">
    <property type="entry name" value="Peptidase_S8"/>
    <property type="match status" value="1"/>
</dbReference>
<feature type="active site" description="Charge relay system" evidence="11">
    <location>
        <position position="323"/>
    </location>
</feature>
<comment type="catalytic activity">
    <reaction evidence="1">
        <text>Release of an N-terminal tripeptide from a polypeptide.</text>
        <dbReference type="EC" id="3.4.14.10"/>
    </reaction>
</comment>
<comment type="subcellular location">
    <subcellularLocation>
        <location evidence="3">Secreted</location>
        <location evidence="3">Extracellular space</location>
    </subcellularLocation>
</comment>
<dbReference type="CDD" id="cd11377">
    <property type="entry name" value="Pro-peptidase_S53"/>
    <property type="match status" value="1"/>
</dbReference>
<dbReference type="SMART" id="SM00944">
    <property type="entry name" value="Pro-kuma_activ"/>
    <property type="match status" value="1"/>
</dbReference>
<evidence type="ECO:0000256" key="1">
    <source>
        <dbReference type="ARBA" id="ARBA00001910"/>
    </source>
</evidence>
<evidence type="ECO:0000256" key="4">
    <source>
        <dbReference type="ARBA" id="ARBA00012462"/>
    </source>
</evidence>
<protein>
    <recommendedName>
        <fullName evidence="4">tripeptidyl-peptidase II</fullName>
        <ecNumber evidence="4">3.4.14.10</ecNumber>
    </recommendedName>
</protein>
<dbReference type="InterPro" id="IPR030400">
    <property type="entry name" value="Sedolisin_dom"/>
</dbReference>
<comment type="caution">
    <text evidence="14">The sequence shown here is derived from an EMBL/GenBank/DDBJ whole genome shotgun (WGS) entry which is preliminary data.</text>
</comment>
<dbReference type="PROSITE" id="PS00138">
    <property type="entry name" value="SUBTILASE_SER"/>
    <property type="match status" value="1"/>
</dbReference>
<comment type="function">
    <text evidence="2">Secreted tripeptidyl-peptidase which degrades proteins at acidic pHs and is involved in virulence.</text>
</comment>
<dbReference type="EC" id="3.4.14.10" evidence="4"/>
<gene>
    <name evidence="14" type="ORF">CLO192961_LOCUS441283</name>
</gene>
<feature type="chain" id="PRO_5046801099" description="tripeptidyl-peptidase II" evidence="12">
    <location>
        <begin position="36"/>
        <end position="632"/>
    </location>
</feature>
<evidence type="ECO:0000256" key="5">
    <source>
        <dbReference type="ARBA" id="ARBA00022670"/>
    </source>
</evidence>
<keyword evidence="9 11" id="KW-0106">Calcium</keyword>
<evidence type="ECO:0000256" key="10">
    <source>
        <dbReference type="ARBA" id="ARBA00023145"/>
    </source>
</evidence>
<dbReference type="Pfam" id="PF09286">
    <property type="entry name" value="Pro-kuma_activ"/>
    <property type="match status" value="1"/>
</dbReference>
<evidence type="ECO:0000256" key="12">
    <source>
        <dbReference type="SAM" id="SignalP"/>
    </source>
</evidence>
<evidence type="ECO:0000256" key="7">
    <source>
        <dbReference type="ARBA" id="ARBA00022801"/>
    </source>
</evidence>
<dbReference type="PANTHER" id="PTHR14218:SF39">
    <property type="entry name" value="PEPTIDASE S53 DOMAIN-CONTAINING PROTEIN"/>
    <property type="match status" value="1"/>
</dbReference>
<feature type="domain" description="Peptidase S53" evidence="13">
    <location>
        <begin position="235"/>
        <end position="631"/>
    </location>
</feature>
<evidence type="ECO:0000313" key="14">
    <source>
        <dbReference type="EMBL" id="VUC36370.1"/>
    </source>
</evidence>
<evidence type="ECO:0000313" key="15">
    <source>
        <dbReference type="Proteomes" id="UP000766486"/>
    </source>
</evidence>
<keyword evidence="5 11" id="KW-0645">Protease</keyword>
<comment type="cofactor">
    <cofactor evidence="11">
        <name>Ca(2+)</name>
        <dbReference type="ChEBI" id="CHEBI:29108"/>
    </cofactor>
    <text evidence="11">Binds 1 Ca(2+) ion per subunit.</text>
</comment>
<accession>A0ABY6UY64</accession>
<keyword evidence="7 11" id="KW-0378">Hydrolase</keyword>
<name>A0ABY6UY64_BIOOC</name>
<dbReference type="PROSITE" id="PS51695">
    <property type="entry name" value="SEDOLISIN"/>
    <property type="match status" value="1"/>
</dbReference>
<evidence type="ECO:0000256" key="11">
    <source>
        <dbReference type="PROSITE-ProRule" id="PRU01032"/>
    </source>
</evidence>
<dbReference type="EMBL" id="CABFNS010000928">
    <property type="protein sequence ID" value="VUC36370.1"/>
    <property type="molecule type" value="Genomic_DNA"/>
</dbReference>
<dbReference type="InterPro" id="IPR050819">
    <property type="entry name" value="Tripeptidyl-peptidase_I"/>
</dbReference>
<keyword evidence="12" id="KW-0732">Signal</keyword>
<feature type="binding site" evidence="11">
    <location>
        <position position="609"/>
    </location>
    <ligand>
        <name>Ca(2+)</name>
        <dbReference type="ChEBI" id="CHEBI:29108"/>
    </ligand>
</feature>
<reference evidence="14 15" key="1">
    <citation type="submission" date="2019-06" db="EMBL/GenBank/DDBJ databases">
        <authorList>
            <person name="Broberg M."/>
        </authorList>
    </citation>
    <scope>NUCLEOTIDE SEQUENCE [LARGE SCALE GENOMIC DNA]</scope>
</reference>
<keyword evidence="10" id="KW-0865">Zymogen</keyword>
<feature type="active site" description="Charge relay system" evidence="11">
    <location>
        <position position="548"/>
    </location>
</feature>
<evidence type="ECO:0000256" key="3">
    <source>
        <dbReference type="ARBA" id="ARBA00004239"/>
    </source>
</evidence>
<dbReference type="InterPro" id="IPR000209">
    <property type="entry name" value="Peptidase_S8/S53_dom"/>
</dbReference>
<evidence type="ECO:0000256" key="2">
    <source>
        <dbReference type="ARBA" id="ARBA00002451"/>
    </source>
</evidence>
<proteinExistence type="predicted"/>